<evidence type="ECO:0000256" key="2">
    <source>
        <dbReference type="ARBA" id="ARBA00023015"/>
    </source>
</evidence>
<gene>
    <name evidence="8" type="ORF">GCM10011516_11570</name>
</gene>
<dbReference type="Proteomes" id="UP000614460">
    <property type="component" value="Unassembled WGS sequence"/>
</dbReference>
<keyword evidence="3" id="KW-0238">DNA-binding</keyword>
<dbReference type="PROSITE" id="PS50110">
    <property type="entry name" value="RESPONSE_REGULATORY"/>
    <property type="match status" value="1"/>
</dbReference>
<sequence>MSTNSIILSNSQSSLLNLSTNKKKEAVINKYEMEMPVILLVDHDKELLANLNKELKSQYVILRASNASEVDEILNQHKIHLVITEVVISGTDGLSLCRTIKSTALFSHIPVVFLTSHKELEMKIQVLNSGADAYIEKPFSLDFLKAQIENILFNRQKVKNYFSSSPSIYTKKSLRTHPADQFMDKLYSIIEESISDMDVSVNLLAKLMNVSRPTLYRKISKYTQLKPNELIKQAKLERSAELLLLKKFTVSQIASMVGYSEQSNFSRDFYKYFGMRPSNYINVVENGNSFAC</sequence>
<dbReference type="Gene3D" id="3.40.50.2300">
    <property type="match status" value="1"/>
</dbReference>
<protein>
    <submittedName>
        <fullName evidence="8">Uncharacterized protein</fullName>
    </submittedName>
</protein>
<evidence type="ECO:0000259" key="7">
    <source>
        <dbReference type="PROSITE" id="PS50110"/>
    </source>
</evidence>
<reference evidence="8" key="2">
    <citation type="submission" date="2020-09" db="EMBL/GenBank/DDBJ databases">
        <authorList>
            <person name="Sun Q."/>
            <person name="Zhou Y."/>
        </authorList>
    </citation>
    <scope>NUCLEOTIDE SEQUENCE</scope>
    <source>
        <strain evidence="8">CGMCC 1.15966</strain>
    </source>
</reference>
<reference evidence="8" key="1">
    <citation type="journal article" date="2014" name="Int. J. Syst. Evol. Microbiol.">
        <title>Complete genome sequence of Corynebacterium casei LMG S-19264T (=DSM 44701T), isolated from a smear-ripened cheese.</title>
        <authorList>
            <consortium name="US DOE Joint Genome Institute (JGI-PGF)"/>
            <person name="Walter F."/>
            <person name="Albersmeier A."/>
            <person name="Kalinowski J."/>
            <person name="Ruckert C."/>
        </authorList>
    </citation>
    <scope>NUCLEOTIDE SEQUENCE</scope>
    <source>
        <strain evidence="8">CGMCC 1.15966</strain>
    </source>
</reference>
<dbReference type="PROSITE" id="PS01124">
    <property type="entry name" value="HTH_ARAC_FAMILY_2"/>
    <property type="match status" value="1"/>
</dbReference>
<dbReference type="InterPro" id="IPR018060">
    <property type="entry name" value="HTH_AraC"/>
</dbReference>
<comment type="caution">
    <text evidence="5">Lacks conserved residue(s) required for the propagation of feature annotation.</text>
</comment>
<dbReference type="PANTHER" id="PTHR43547">
    <property type="entry name" value="TWO-COMPONENT HISTIDINE KINASE"/>
    <property type="match status" value="1"/>
</dbReference>
<dbReference type="InterPro" id="IPR001789">
    <property type="entry name" value="Sig_transdc_resp-reg_receiver"/>
</dbReference>
<dbReference type="GO" id="GO:0003700">
    <property type="term" value="F:DNA-binding transcription factor activity"/>
    <property type="evidence" value="ECO:0007669"/>
    <property type="project" value="InterPro"/>
</dbReference>
<evidence type="ECO:0000313" key="8">
    <source>
        <dbReference type="EMBL" id="GGE15473.1"/>
    </source>
</evidence>
<dbReference type="Gene3D" id="1.10.10.60">
    <property type="entry name" value="Homeodomain-like"/>
    <property type="match status" value="1"/>
</dbReference>
<dbReference type="PRINTS" id="PR00032">
    <property type="entry name" value="HTHARAC"/>
</dbReference>
<evidence type="ECO:0000313" key="9">
    <source>
        <dbReference type="Proteomes" id="UP000614460"/>
    </source>
</evidence>
<evidence type="ECO:0000256" key="4">
    <source>
        <dbReference type="ARBA" id="ARBA00023163"/>
    </source>
</evidence>
<organism evidence="8 9">
    <name type="scientific">Sphingobacterium cellulitidis</name>
    <dbReference type="NCBI Taxonomy" id="1768011"/>
    <lineage>
        <taxon>Bacteria</taxon>
        <taxon>Pseudomonadati</taxon>
        <taxon>Bacteroidota</taxon>
        <taxon>Sphingobacteriia</taxon>
        <taxon>Sphingobacteriales</taxon>
        <taxon>Sphingobacteriaceae</taxon>
        <taxon>Sphingobacterium</taxon>
    </lineage>
</organism>
<feature type="domain" description="HTH araC/xylS-type" evidence="6">
    <location>
        <begin position="184"/>
        <end position="283"/>
    </location>
</feature>
<dbReference type="SMART" id="SM00342">
    <property type="entry name" value="HTH_ARAC"/>
    <property type="match status" value="1"/>
</dbReference>
<dbReference type="InterPro" id="IPR011006">
    <property type="entry name" value="CheY-like_superfamily"/>
</dbReference>
<evidence type="ECO:0000256" key="5">
    <source>
        <dbReference type="PROSITE-ProRule" id="PRU00169"/>
    </source>
</evidence>
<evidence type="ECO:0000256" key="1">
    <source>
        <dbReference type="ARBA" id="ARBA00022553"/>
    </source>
</evidence>
<keyword evidence="4" id="KW-0804">Transcription</keyword>
<proteinExistence type="predicted"/>
<dbReference type="EMBL" id="BMKM01000002">
    <property type="protein sequence ID" value="GGE15473.1"/>
    <property type="molecule type" value="Genomic_DNA"/>
</dbReference>
<keyword evidence="2" id="KW-0805">Transcription regulation</keyword>
<dbReference type="GO" id="GO:0000155">
    <property type="term" value="F:phosphorelay sensor kinase activity"/>
    <property type="evidence" value="ECO:0007669"/>
    <property type="project" value="TreeGrafter"/>
</dbReference>
<dbReference type="InterPro" id="IPR020449">
    <property type="entry name" value="Tscrpt_reg_AraC-type_HTH"/>
</dbReference>
<evidence type="ECO:0000256" key="3">
    <source>
        <dbReference type="ARBA" id="ARBA00023125"/>
    </source>
</evidence>
<keyword evidence="9" id="KW-1185">Reference proteome</keyword>
<dbReference type="RefSeq" id="WP_182498886.1">
    <property type="nucleotide sequence ID" value="NZ_BMKM01000002.1"/>
</dbReference>
<evidence type="ECO:0000259" key="6">
    <source>
        <dbReference type="PROSITE" id="PS01124"/>
    </source>
</evidence>
<dbReference type="PANTHER" id="PTHR43547:SF2">
    <property type="entry name" value="HYBRID SIGNAL TRANSDUCTION HISTIDINE KINASE C"/>
    <property type="match status" value="1"/>
</dbReference>
<dbReference type="AlphaFoldDB" id="A0A8H9KT02"/>
<dbReference type="GO" id="GO:0043565">
    <property type="term" value="F:sequence-specific DNA binding"/>
    <property type="evidence" value="ECO:0007669"/>
    <property type="project" value="InterPro"/>
</dbReference>
<dbReference type="SUPFAM" id="SSF46689">
    <property type="entry name" value="Homeodomain-like"/>
    <property type="match status" value="1"/>
</dbReference>
<keyword evidence="1" id="KW-0597">Phosphoprotein</keyword>
<dbReference type="CDD" id="cd00156">
    <property type="entry name" value="REC"/>
    <property type="match status" value="1"/>
</dbReference>
<dbReference type="Pfam" id="PF00072">
    <property type="entry name" value="Response_reg"/>
    <property type="match status" value="1"/>
</dbReference>
<name>A0A8H9KT02_9SPHI</name>
<accession>A0A8H9KT02</accession>
<feature type="domain" description="Response regulatory" evidence="7">
    <location>
        <begin position="37"/>
        <end position="152"/>
    </location>
</feature>
<dbReference type="Pfam" id="PF12833">
    <property type="entry name" value="HTH_18"/>
    <property type="match status" value="1"/>
</dbReference>
<dbReference type="InterPro" id="IPR009057">
    <property type="entry name" value="Homeodomain-like_sf"/>
</dbReference>
<dbReference type="SMART" id="SM00448">
    <property type="entry name" value="REC"/>
    <property type="match status" value="1"/>
</dbReference>
<dbReference type="SUPFAM" id="SSF52172">
    <property type="entry name" value="CheY-like"/>
    <property type="match status" value="1"/>
</dbReference>
<comment type="caution">
    <text evidence="8">The sequence shown here is derived from an EMBL/GenBank/DDBJ whole genome shotgun (WGS) entry which is preliminary data.</text>
</comment>